<dbReference type="InterPro" id="IPR050189">
    <property type="entry name" value="MFS_Efflux_Transporters"/>
</dbReference>
<protein>
    <recommendedName>
        <fullName evidence="8">Bcr/CflA family efflux transporter</fullName>
    </recommendedName>
</protein>
<evidence type="ECO:0000256" key="1">
    <source>
        <dbReference type="ARBA" id="ARBA00004651"/>
    </source>
</evidence>
<sequence>MQHSISKQLVVFLAAVFAMTPYAIDSYLPAIPSIAESFGVKTSMVAVTVSMYVFGMAVGQLIGGPLSDKRGRKFAIITGLSVFALGSLILAFSDSLEYFWFWRVFQSVGGGIAVVGVPATIRDNADGREAAKLFSLIMLIMMIAPSIAPSVGAFINAISSWHWIFISSGVIAIVVSIWGAAVLPANKPSKAGDKSSLTFLQVLQNRKARGYLIAQAFSYTVLMVFITNAPFAYIDHFQASEKLFSGLFIVNIVGLVIANRVNSYLLNKHDPESLLARFLSLQILGGLVLIASIVLAPNNIWFAVVGFVLCMAAHGGTMSNASASFLKHFKHGAGTASALLGAVQFFTGAIISAISALLTEHSLWPMVLIMLASTTTALISTIKTNQNNLNMFKATEVEC</sequence>
<evidence type="ECO:0000259" key="9">
    <source>
        <dbReference type="PROSITE" id="PS50850"/>
    </source>
</evidence>
<reference evidence="11" key="1">
    <citation type="journal article" date="2019" name="Int. J. Syst. Evol. Microbiol.">
        <title>The Global Catalogue of Microorganisms (GCM) 10K type strain sequencing project: providing services to taxonomists for standard genome sequencing and annotation.</title>
        <authorList>
            <consortium name="The Broad Institute Genomics Platform"/>
            <consortium name="The Broad Institute Genome Sequencing Center for Infectious Disease"/>
            <person name="Wu L."/>
            <person name="Ma J."/>
        </authorList>
    </citation>
    <scope>NUCLEOTIDE SEQUENCE [LARGE SCALE GENOMIC DNA]</scope>
    <source>
        <strain evidence="11">CGMCC 1.10131</strain>
    </source>
</reference>
<evidence type="ECO:0000256" key="8">
    <source>
        <dbReference type="RuleBase" id="RU365088"/>
    </source>
</evidence>
<gene>
    <name evidence="10" type="primary">bcr</name>
    <name evidence="10" type="ORF">GCM10007414_34710</name>
</gene>
<feature type="transmembrane region" description="Helical" evidence="8">
    <location>
        <begin position="300"/>
        <end position="326"/>
    </location>
</feature>
<feature type="transmembrane region" description="Helical" evidence="8">
    <location>
        <begin position="243"/>
        <end position="262"/>
    </location>
</feature>
<dbReference type="SUPFAM" id="SSF103473">
    <property type="entry name" value="MFS general substrate transporter"/>
    <property type="match status" value="1"/>
</dbReference>
<dbReference type="Pfam" id="PF07690">
    <property type="entry name" value="MFS_1"/>
    <property type="match status" value="1"/>
</dbReference>
<accession>A0ABQ1I7R0</accession>
<dbReference type="Proteomes" id="UP000651977">
    <property type="component" value="Unassembled WGS sequence"/>
</dbReference>
<keyword evidence="8" id="KW-0997">Cell inner membrane</keyword>
<dbReference type="Gene3D" id="1.20.1720.10">
    <property type="entry name" value="Multidrug resistance protein D"/>
    <property type="match status" value="1"/>
</dbReference>
<name>A0ABQ1I7R0_9ALTE</name>
<comment type="similarity">
    <text evidence="2 8">Belongs to the major facilitator superfamily. Bcr/CmlA family.</text>
</comment>
<dbReference type="NCBIfam" id="TIGR00710">
    <property type="entry name" value="efflux_Bcr_CflA"/>
    <property type="match status" value="1"/>
</dbReference>
<comment type="subcellular location">
    <subcellularLocation>
        <location evidence="8">Cell inner membrane</location>
        <topology evidence="8">Multi-pass membrane protein</topology>
    </subcellularLocation>
    <subcellularLocation>
        <location evidence="1">Cell membrane</location>
        <topology evidence="1">Multi-pass membrane protein</topology>
    </subcellularLocation>
</comment>
<feature type="transmembrane region" description="Helical" evidence="8">
    <location>
        <begin position="99"/>
        <end position="121"/>
    </location>
</feature>
<keyword evidence="7 8" id="KW-0472">Membrane</keyword>
<feature type="transmembrane region" description="Helical" evidence="8">
    <location>
        <begin position="338"/>
        <end position="357"/>
    </location>
</feature>
<feature type="transmembrane region" description="Helical" evidence="8">
    <location>
        <begin position="161"/>
        <end position="185"/>
    </location>
</feature>
<keyword evidence="3 8" id="KW-0813">Transport</keyword>
<evidence type="ECO:0000256" key="3">
    <source>
        <dbReference type="ARBA" id="ARBA00022448"/>
    </source>
</evidence>
<dbReference type="RefSeq" id="WP_055731589.1">
    <property type="nucleotide sequence ID" value="NZ_BMDY01000026.1"/>
</dbReference>
<feature type="transmembrane region" description="Helical" evidence="8">
    <location>
        <begin position="363"/>
        <end position="382"/>
    </location>
</feature>
<dbReference type="InterPro" id="IPR020846">
    <property type="entry name" value="MFS_dom"/>
</dbReference>
<keyword evidence="4" id="KW-1003">Cell membrane</keyword>
<evidence type="ECO:0000256" key="7">
    <source>
        <dbReference type="ARBA" id="ARBA00023136"/>
    </source>
</evidence>
<feature type="transmembrane region" description="Helical" evidence="8">
    <location>
        <begin position="74"/>
        <end position="93"/>
    </location>
</feature>
<evidence type="ECO:0000256" key="2">
    <source>
        <dbReference type="ARBA" id="ARBA00006236"/>
    </source>
</evidence>
<dbReference type="InterPro" id="IPR036259">
    <property type="entry name" value="MFS_trans_sf"/>
</dbReference>
<feature type="transmembrane region" description="Helical" evidence="8">
    <location>
        <begin position="42"/>
        <end position="62"/>
    </location>
</feature>
<dbReference type="EMBL" id="BMDY01000026">
    <property type="protein sequence ID" value="GGB18348.1"/>
    <property type="molecule type" value="Genomic_DNA"/>
</dbReference>
<proteinExistence type="inferred from homology"/>
<dbReference type="PROSITE" id="PS50850">
    <property type="entry name" value="MFS"/>
    <property type="match status" value="1"/>
</dbReference>
<evidence type="ECO:0000256" key="6">
    <source>
        <dbReference type="ARBA" id="ARBA00022989"/>
    </source>
</evidence>
<feature type="transmembrane region" description="Helical" evidence="8">
    <location>
        <begin position="133"/>
        <end position="155"/>
    </location>
</feature>
<dbReference type="CDD" id="cd17320">
    <property type="entry name" value="MFS_MdfA_MDR_like"/>
    <property type="match status" value="1"/>
</dbReference>
<organism evidence="10 11">
    <name type="scientific">Agarivorans gilvus</name>
    <dbReference type="NCBI Taxonomy" id="680279"/>
    <lineage>
        <taxon>Bacteria</taxon>
        <taxon>Pseudomonadati</taxon>
        <taxon>Pseudomonadota</taxon>
        <taxon>Gammaproteobacteria</taxon>
        <taxon>Alteromonadales</taxon>
        <taxon>Alteromonadaceae</taxon>
        <taxon>Agarivorans</taxon>
    </lineage>
</organism>
<feature type="transmembrane region" description="Helical" evidence="8">
    <location>
        <begin position="274"/>
        <end position="294"/>
    </location>
</feature>
<evidence type="ECO:0000256" key="5">
    <source>
        <dbReference type="ARBA" id="ARBA00022692"/>
    </source>
</evidence>
<evidence type="ECO:0000313" key="11">
    <source>
        <dbReference type="Proteomes" id="UP000651977"/>
    </source>
</evidence>
<comment type="caution">
    <text evidence="8">Lacks conserved residue(s) required for the propagation of feature annotation.</text>
</comment>
<comment type="caution">
    <text evidence="10">The sequence shown here is derived from an EMBL/GenBank/DDBJ whole genome shotgun (WGS) entry which is preliminary data.</text>
</comment>
<dbReference type="InterPro" id="IPR004812">
    <property type="entry name" value="Efflux_drug-R_Bcr/CmlA"/>
</dbReference>
<evidence type="ECO:0000313" key="10">
    <source>
        <dbReference type="EMBL" id="GGB18348.1"/>
    </source>
</evidence>
<feature type="domain" description="Major facilitator superfamily (MFS) profile" evidence="9">
    <location>
        <begin position="9"/>
        <end position="385"/>
    </location>
</feature>
<keyword evidence="5 8" id="KW-0812">Transmembrane</keyword>
<feature type="transmembrane region" description="Helical" evidence="8">
    <location>
        <begin position="211"/>
        <end position="231"/>
    </location>
</feature>
<keyword evidence="6 8" id="KW-1133">Transmembrane helix</keyword>
<evidence type="ECO:0000256" key="4">
    <source>
        <dbReference type="ARBA" id="ARBA00022475"/>
    </source>
</evidence>
<dbReference type="PANTHER" id="PTHR43124">
    <property type="entry name" value="PURINE EFFLUX PUMP PBUE"/>
    <property type="match status" value="1"/>
</dbReference>
<dbReference type="InterPro" id="IPR011701">
    <property type="entry name" value="MFS"/>
</dbReference>
<keyword evidence="11" id="KW-1185">Reference proteome</keyword>
<dbReference type="PANTHER" id="PTHR43124:SF3">
    <property type="entry name" value="CHLORAMPHENICOL EFFLUX PUMP RV0191"/>
    <property type="match status" value="1"/>
</dbReference>